<organism evidence="4 5">
    <name type="scientific">Liquidambar formosana</name>
    <name type="common">Formosan gum</name>
    <dbReference type="NCBI Taxonomy" id="63359"/>
    <lineage>
        <taxon>Eukaryota</taxon>
        <taxon>Viridiplantae</taxon>
        <taxon>Streptophyta</taxon>
        <taxon>Embryophyta</taxon>
        <taxon>Tracheophyta</taxon>
        <taxon>Spermatophyta</taxon>
        <taxon>Magnoliopsida</taxon>
        <taxon>eudicotyledons</taxon>
        <taxon>Gunneridae</taxon>
        <taxon>Pentapetalae</taxon>
        <taxon>Saxifragales</taxon>
        <taxon>Altingiaceae</taxon>
        <taxon>Liquidambar</taxon>
    </lineage>
</organism>
<dbReference type="FunFam" id="1.25.40.10:FF:000475">
    <property type="entry name" value="Pentatricopeptide repeat-containing protein At5g40410, mitochondrial"/>
    <property type="match status" value="1"/>
</dbReference>
<dbReference type="Pfam" id="PF12854">
    <property type="entry name" value="PPR_1"/>
    <property type="match status" value="1"/>
</dbReference>
<sequence length="401" mass="44563">MILHSLICLVHVLFLDRVNWGQQIHGLIIKMSFDLDVVVASALVDMYAKNENIDYARKAFDGMGVRNVISWTTMIVGYGRHGDGKEAMRLLQEMFREGFDPDELTLASILSSCGNLSSTIEIIQVHAYVVKNGLEAFLSLSNALINGYSKCGNISYAFQSFSSILEPDLVTWTSMIGAYAFHGLSKESIETFEKMLSYCVRPDQITFLAVLSACNHGGLVSEGLHYFDLMTSGYKIVPDSEHYTCLIDLLGRAGLLDEAFNVLISVPIELESNTLGAFIGACKVHGNVELAKWAAEKLFLLEPGKPVNYSIMSNIYASVGHWFDVARVRKMMRDRCDYKVPGCSWVEIAGEVHTFVSSDRSHPQALEVYSTLGMLVRLMKEEDCVCGVDFIFDSFGNECAI</sequence>
<dbReference type="FunFam" id="1.25.40.10:FF:000090">
    <property type="entry name" value="Pentatricopeptide repeat-containing protein, chloroplastic"/>
    <property type="match status" value="1"/>
</dbReference>
<dbReference type="InterPro" id="IPR046848">
    <property type="entry name" value="E_motif"/>
</dbReference>
<dbReference type="EMBL" id="JBBPBK010000008">
    <property type="protein sequence ID" value="KAK9279169.1"/>
    <property type="molecule type" value="Genomic_DNA"/>
</dbReference>
<feature type="repeat" description="PPR" evidence="2">
    <location>
        <begin position="67"/>
        <end position="101"/>
    </location>
</feature>
<accession>A0AAP0RLS7</accession>
<feature type="signal peptide" evidence="3">
    <location>
        <begin position="1"/>
        <end position="21"/>
    </location>
</feature>
<dbReference type="InterPro" id="IPR046960">
    <property type="entry name" value="PPR_At4g14850-like_plant"/>
</dbReference>
<dbReference type="AlphaFoldDB" id="A0AAP0RLS7"/>
<dbReference type="GO" id="GO:0009451">
    <property type="term" value="P:RNA modification"/>
    <property type="evidence" value="ECO:0007669"/>
    <property type="project" value="InterPro"/>
</dbReference>
<comment type="caution">
    <text evidence="4">The sequence shown here is derived from an EMBL/GenBank/DDBJ whole genome shotgun (WGS) entry which is preliminary data.</text>
</comment>
<evidence type="ECO:0000313" key="4">
    <source>
        <dbReference type="EMBL" id="KAK9279169.1"/>
    </source>
</evidence>
<dbReference type="GO" id="GO:0003723">
    <property type="term" value="F:RNA binding"/>
    <property type="evidence" value="ECO:0007669"/>
    <property type="project" value="InterPro"/>
</dbReference>
<dbReference type="Pfam" id="PF20431">
    <property type="entry name" value="E_motif"/>
    <property type="match status" value="1"/>
</dbReference>
<dbReference type="PANTHER" id="PTHR47926:SF511">
    <property type="entry name" value="PENTATRICOPEPTIDE REPEAT-CONTAINING PROTEIN"/>
    <property type="match status" value="1"/>
</dbReference>
<proteinExistence type="predicted"/>
<dbReference type="Pfam" id="PF13041">
    <property type="entry name" value="PPR_2"/>
    <property type="match status" value="2"/>
</dbReference>
<keyword evidence="5" id="KW-1185">Reference proteome</keyword>
<keyword evidence="1" id="KW-0677">Repeat</keyword>
<dbReference type="InterPro" id="IPR002885">
    <property type="entry name" value="PPR_rpt"/>
</dbReference>
<dbReference type="PANTHER" id="PTHR47926">
    <property type="entry name" value="PENTATRICOPEPTIDE REPEAT-CONTAINING PROTEIN"/>
    <property type="match status" value="1"/>
</dbReference>
<evidence type="ECO:0000256" key="3">
    <source>
        <dbReference type="SAM" id="SignalP"/>
    </source>
</evidence>
<evidence type="ECO:0000256" key="2">
    <source>
        <dbReference type="PROSITE-ProRule" id="PRU00708"/>
    </source>
</evidence>
<gene>
    <name evidence="4" type="ORF">L1049_012846</name>
</gene>
<reference evidence="4 5" key="1">
    <citation type="journal article" date="2024" name="Plant J.">
        <title>Genome sequences and population genomics reveal climatic adaptation and genomic divergence between two closely related sweetgum species.</title>
        <authorList>
            <person name="Xu W.Q."/>
            <person name="Ren C.Q."/>
            <person name="Zhang X.Y."/>
            <person name="Comes H.P."/>
            <person name="Liu X.H."/>
            <person name="Li Y.G."/>
            <person name="Kettle C.J."/>
            <person name="Jalonen R."/>
            <person name="Gaisberger H."/>
            <person name="Ma Y.Z."/>
            <person name="Qiu Y.X."/>
        </authorList>
    </citation>
    <scope>NUCLEOTIDE SEQUENCE [LARGE SCALE GENOMIC DNA]</scope>
    <source>
        <strain evidence="4">Hangzhou</strain>
    </source>
</reference>
<keyword evidence="3" id="KW-0732">Signal</keyword>
<feature type="repeat" description="PPR" evidence="2">
    <location>
        <begin position="168"/>
        <end position="202"/>
    </location>
</feature>
<dbReference type="Gene3D" id="1.25.40.10">
    <property type="entry name" value="Tetratricopeptide repeat domain"/>
    <property type="match status" value="2"/>
</dbReference>
<protein>
    <recommendedName>
        <fullName evidence="6">Pentatricopeptide repeat-containing protein</fullName>
    </recommendedName>
</protein>
<dbReference type="NCBIfam" id="TIGR00756">
    <property type="entry name" value="PPR"/>
    <property type="match status" value="1"/>
</dbReference>
<name>A0AAP0RLS7_LIQFO</name>
<feature type="chain" id="PRO_5042811100" description="Pentatricopeptide repeat-containing protein" evidence="3">
    <location>
        <begin position="22"/>
        <end position="401"/>
    </location>
</feature>
<evidence type="ECO:0000256" key="1">
    <source>
        <dbReference type="ARBA" id="ARBA00022737"/>
    </source>
</evidence>
<dbReference type="Proteomes" id="UP001415857">
    <property type="component" value="Unassembled WGS sequence"/>
</dbReference>
<evidence type="ECO:0000313" key="5">
    <source>
        <dbReference type="Proteomes" id="UP001415857"/>
    </source>
</evidence>
<dbReference type="Pfam" id="PF01535">
    <property type="entry name" value="PPR"/>
    <property type="match status" value="1"/>
</dbReference>
<dbReference type="PROSITE" id="PS51375">
    <property type="entry name" value="PPR"/>
    <property type="match status" value="2"/>
</dbReference>
<dbReference type="InterPro" id="IPR011990">
    <property type="entry name" value="TPR-like_helical_dom_sf"/>
</dbReference>
<evidence type="ECO:0008006" key="6">
    <source>
        <dbReference type="Google" id="ProtNLM"/>
    </source>
</evidence>